<name>A0A3N4GUW6_9ACTN</name>
<evidence type="ECO:0000256" key="1">
    <source>
        <dbReference type="SAM" id="MobiDB-lite"/>
    </source>
</evidence>
<dbReference type="OrthoDB" id="4566632at2"/>
<feature type="region of interest" description="Disordered" evidence="1">
    <location>
        <begin position="92"/>
        <end position="115"/>
    </location>
</feature>
<evidence type="ECO:0000256" key="2">
    <source>
        <dbReference type="SAM" id="Phobius"/>
    </source>
</evidence>
<dbReference type="EMBL" id="RKMH01000004">
    <property type="protein sequence ID" value="RPA64738.1"/>
    <property type="molecule type" value="Genomic_DNA"/>
</dbReference>
<organism evidence="3 4">
    <name type="scientific">Gordonia oryzae</name>
    <dbReference type="NCBI Taxonomy" id="2487349"/>
    <lineage>
        <taxon>Bacteria</taxon>
        <taxon>Bacillati</taxon>
        <taxon>Actinomycetota</taxon>
        <taxon>Actinomycetes</taxon>
        <taxon>Mycobacteriales</taxon>
        <taxon>Gordoniaceae</taxon>
        <taxon>Gordonia</taxon>
    </lineage>
</organism>
<keyword evidence="2" id="KW-1133">Transmembrane helix</keyword>
<feature type="compositionally biased region" description="Gly residues" evidence="1">
    <location>
        <begin position="95"/>
        <end position="104"/>
    </location>
</feature>
<feature type="transmembrane region" description="Helical" evidence="2">
    <location>
        <begin position="131"/>
        <end position="152"/>
    </location>
</feature>
<protein>
    <recommendedName>
        <fullName evidence="5">Anti-sigma factor</fullName>
    </recommendedName>
</protein>
<keyword evidence="2" id="KW-0812">Transmembrane</keyword>
<dbReference type="Proteomes" id="UP000267536">
    <property type="component" value="Unassembled WGS sequence"/>
</dbReference>
<evidence type="ECO:0000313" key="4">
    <source>
        <dbReference type="Proteomes" id="UP000267536"/>
    </source>
</evidence>
<feature type="region of interest" description="Disordered" evidence="1">
    <location>
        <begin position="1"/>
        <end position="22"/>
    </location>
</feature>
<dbReference type="AlphaFoldDB" id="A0A3N4GUW6"/>
<feature type="compositionally biased region" description="Basic and acidic residues" evidence="1">
    <location>
        <begin position="1"/>
        <end position="10"/>
    </location>
</feature>
<evidence type="ECO:0008006" key="5">
    <source>
        <dbReference type="Google" id="ProtNLM"/>
    </source>
</evidence>
<gene>
    <name evidence="3" type="ORF">EF294_06325</name>
</gene>
<proteinExistence type="predicted"/>
<keyword evidence="2" id="KW-0472">Membrane</keyword>
<accession>A0A3N4GUW6</accession>
<comment type="caution">
    <text evidence="3">The sequence shown here is derived from an EMBL/GenBank/DDBJ whole genome shotgun (WGS) entry which is preliminary data.</text>
</comment>
<keyword evidence="4" id="KW-1185">Reference proteome</keyword>
<dbReference type="RefSeq" id="WP_123926922.1">
    <property type="nucleotide sequence ID" value="NZ_JBPSDP010000004.1"/>
</dbReference>
<sequence>MTDEYQRSEESPSLPEPPYSVDQLTDLDAGILEPTLAMHIRSRLADDPGARKVLAALKDLRVDLRDLPVSERPVPEWVDARTQQTLARIAAEVGSGRGADGSGDGGRDDESSDTVVTQFRRRRQLRSAPQAVALLSVAAAVLIAVIVGVVLVNHSAQTGAANRVQADGIPMSSSVARTVTTPGAATVLSVLGRTDGAPFTSTAALRRCTAANGVSAATPILGSGPVTVNGVRQVVILLATGTAGRFLALVVGPECDSGNPATISRTIIGG</sequence>
<evidence type="ECO:0000313" key="3">
    <source>
        <dbReference type="EMBL" id="RPA64738.1"/>
    </source>
</evidence>
<reference evidence="3 4" key="1">
    <citation type="submission" date="2018-11" db="EMBL/GenBank/DDBJ databases">
        <title>Draft genome sequence of Gordonia sp. RS15-1S isolated from rice stems.</title>
        <authorList>
            <person name="Muangham S."/>
        </authorList>
    </citation>
    <scope>NUCLEOTIDE SEQUENCE [LARGE SCALE GENOMIC DNA]</scope>
    <source>
        <strain evidence="3 4">RS15-1S</strain>
    </source>
</reference>